<protein>
    <submittedName>
        <fullName evidence="3">Uncharacterized protein</fullName>
    </submittedName>
</protein>
<dbReference type="RefSeq" id="WP_342808947.1">
    <property type="nucleotide sequence ID" value="NZ_JAOPJZ010000008.1"/>
</dbReference>
<keyword evidence="2" id="KW-0812">Transmembrane</keyword>
<keyword evidence="4" id="KW-1185">Reference proteome</keyword>
<evidence type="ECO:0000256" key="2">
    <source>
        <dbReference type="SAM" id="Phobius"/>
    </source>
</evidence>
<keyword evidence="2" id="KW-0472">Membrane</keyword>
<proteinExistence type="predicted"/>
<name>A0AAP2Z8D9_9EURY</name>
<feature type="compositionally biased region" description="Acidic residues" evidence="1">
    <location>
        <begin position="106"/>
        <end position="127"/>
    </location>
</feature>
<feature type="transmembrane region" description="Helical" evidence="2">
    <location>
        <begin position="6"/>
        <end position="25"/>
    </location>
</feature>
<comment type="caution">
    <text evidence="3">The sequence shown here is derived from an EMBL/GenBank/DDBJ whole genome shotgun (WGS) entry which is preliminary data.</text>
</comment>
<evidence type="ECO:0000313" key="3">
    <source>
        <dbReference type="EMBL" id="MCU4752617.1"/>
    </source>
</evidence>
<organism evidence="3 4">
    <name type="scientific">Natronosalvus hydrolyticus</name>
    <dbReference type="NCBI Taxonomy" id="2979988"/>
    <lineage>
        <taxon>Archaea</taxon>
        <taxon>Methanobacteriati</taxon>
        <taxon>Methanobacteriota</taxon>
        <taxon>Stenosarchaea group</taxon>
        <taxon>Halobacteria</taxon>
        <taxon>Halobacteriales</taxon>
        <taxon>Natrialbaceae</taxon>
        <taxon>Natronosalvus</taxon>
    </lineage>
</organism>
<evidence type="ECO:0000313" key="4">
    <source>
        <dbReference type="Proteomes" id="UP001321047"/>
    </source>
</evidence>
<keyword evidence="2" id="KW-1133">Transmembrane helix</keyword>
<reference evidence="3 4" key="1">
    <citation type="submission" date="2022-09" db="EMBL/GenBank/DDBJ databases">
        <title>Enrichment on poylsaccharides allowed isolation of novel metabolic and taxonomic groups of Haloarchaea.</title>
        <authorList>
            <person name="Sorokin D.Y."/>
            <person name="Elcheninov A.G."/>
            <person name="Khizhniak T.V."/>
            <person name="Kolganova T.V."/>
            <person name="Kublanov I.V."/>
        </authorList>
    </citation>
    <scope>NUCLEOTIDE SEQUENCE [LARGE SCALE GENOMIC DNA]</scope>
    <source>
        <strain evidence="3 4">AArc-curdl1</strain>
    </source>
</reference>
<gene>
    <name evidence="3" type="ORF">OB919_11550</name>
</gene>
<dbReference type="Proteomes" id="UP001321047">
    <property type="component" value="Unassembled WGS sequence"/>
</dbReference>
<dbReference type="EMBL" id="JAOPJZ010000008">
    <property type="protein sequence ID" value="MCU4752617.1"/>
    <property type="molecule type" value="Genomic_DNA"/>
</dbReference>
<dbReference type="AlphaFoldDB" id="A0AAP2Z8D9"/>
<evidence type="ECO:0000256" key="1">
    <source>
        <dbReference type="SAM" id="MobiDB-lite"/>
    </source>
</evidence>
<accession>A0AAP2Z8D9</accession>
<feature type="region of interest" description="Disordered" evidence="1">
    <location>
        <begin position="98"/>
        <end position="127"/>
    </location>
</feature>
<sequence length="472" mass="53831">MTTSSLTGLQIAGIIFTIITASIGLHKFVIQRPRIQLKVEKERDFLFDDGVKSHVNFVIVNDGFRYAENTYLEMRLPDWNFGKQRRRIDWNVSISVKNPDEKADDTGGEPSDNTDENENEDIQTDSEDVVRKADSVLDIRHDIDTYFLSSGEINHIFIDDVVYNGAEFPIFYGEINLEQFETYQLEYSAGCQSYSPRKGVIEFDVGYDEIEINHIPPRFWNAWYRYLTKIYGDLRSFMVSQIDARIGINISTDGVRVIHSKLERENNTDSEIMINPVASVLLSSNLKEQRSVSVKGTLYLCHEDEKVILGTVTFRAYCLEAGEFWETRPPQQQWGTHRFRYNKEYGGSPLQGALPMEMIVPEGAEEPNISVEWTVDSWIPRKGNLRGLNLMKCEFDEDNTAAKGMIQNTSSVDVTVFVISKLYTEDDILLTTPSSEITVEADSDKEFSIRSDLDSEQNGRITSCECVLSNAL</sequence>